<gene>
    <name evidence="4" type="ORF">ACFQ0S_03170</name>
</gene>
<accession>A0ABW3J043</accession>
<proteinExistence type="predicted"/>
<dbReference type="InterPro" id="IPR014718">
    <property type="entry name" value="GH-type_carb-bd"/>
</dbReference>
<dbReference type="Pfam" id="PF01263">
    <property type="entry name" value="Aldose_epim"/>
    <property type="match status" value="1"/>
</dbReference>
<evidence type="ECO:0000256" key="1">
    <source>
        <dbReference type="ARBA" id="ARBA00001913"/>
    </source>
</evidence>
<evidence type="ECO:0000256" key="2">
    <source>
        <dbReference type="ARBA" id="ARBA00011245"/>
    </source>
</evidence>
<name>A0ABW3J043_9FLAO</name>
<comment type="cofactor">
    <cofactor evidence="1">
        <name>Ca(2+)</name>
        <dbReference type="ChEBI" id="CHEBI:29108"/>
    </cofactor>
</comment>
<dbReference type="SUPFAM" id="SSF74650">
    <property type="entry name" value="Galactose mutarotase-like"/>
    <property type="match status" value="1"/>
</dbReference>
<dbReference type="CDD" id="cd09024">
    <property type="entry name" value="Aldose_epim_lacX"/>
    <property type="match status" value="1"/>
</dbReference>
<comment type="caution">
    <text evidence="4">The sequence shown here is derived from an EMBL/GenBank/DDBJ whole genome shotgun (WGS) entry which is preliminary data.</text>
</comment>
<organism evidence="4 5">
    <name type="scientific">Flavobacterium myungsuense</name>
    <dbReference type="NCBI Taxonomy" id="651823"/>
    <lineage>
        <taxon>Bacteria</taxon>
        <taxon>Pseudomonadati</taxon>
        <taxon>Bacteroidota</taxon>
        <taxon>Flavobacteriia</taxon>
        <taxon>Flavobacteriales</taxon>
        <taxon>Flavobacteriaceae</taxon>
        <taxon>Flavobacterium</taxon>
    </lineage>
</organism>
<dbReference type="InterPro" id="IPR037481">
    <property type="entry name" value="LacX"/>
</dbReference>
<keyword evidence="5" id="KW-1185">Reference proteome</keyword>
<dbReference type="InterPro" id="IPR008183">
    <property type="entry name" value="Aldose_1/G6P_1-epimerase"/>
</dbReference>
<dbReference type="Gene3D" id="2.70.98.10">
    <property type="match status" value="1"/>
</dbReference>
<evidence type="ECO:0000313" key="4">
    <source>
        <dbReference type="EMBL" id="MFD0983470.1"/>
    </source>
</evidence>
<keyword evidence="3" id="KW-0106">Calcium</keyword>
<evidence type="ECO:0000256" key="3">
    <source>
        <dbReference type="ARBA" id="ARBA00022837"/>
    </source>
</evidence>
<evidence type="ECO:0000313" key="5">
    <source>
        <dbReference type="Proteomes" id="UP001597051"/>
    </source>
</evidence>
<dbReference type="EMBL" id="JBHTIZ010000010">
    <property type="protein sequence ID" value="MFD0983470.1"/>
    <property type="molecule type" value="Genomic_DNA"/>
</dbReference>
<dbReference type="Proteomes" id="UP001597051">
    <property type="component" value="Unassembled WGS sequence"/>
</dbReference>
<protein>
    <submittedName>
        <fullName evidence="4">Aldose 1-epimerase family protein</fullName>
    </submittedName>
</protein>
<dbReference type="PANTHER" id="PTHR11122">
    <property type="entry name" value="APOSPORY-ASSOCIATED PROTEIN C-RELATED"/>
    <property type="match status" value="1"/>
</dbReference>
<dbReference type="InterPro" id="IPR011013">
    <property type="entry name" value="Gal_mutarotase_sf_dom"/>
</dbReference>
<sequence length="283" mass="32840">MKTTLKNLHSTVEINHKGAELISFKNKFNKEYIWEGNPEFWGKHSPVLFPIVGTLKNNSFVYNDTTYQLLRHGFARDVNFQLISKTNEEAVFSLLANEETLKIYPFLFELQLKYTLIENELQIAYSIYNKDNVVLPFSIGAHPAFALPKDFESYTLAFNQSENLISYQLENDLISDSTIEHQMSENKLPLTYSLFENDALIFKNLNSKKITILENNIPLLQIKFDDFPHFGIWTKKEAPFICLEPWLGYSDTIHSNGKIMDKEAIQFIEANETFDLVFSIEIL</sequence>
<comment type="subunit">
    <text evidence="2">Monomer.</text>
</comment>
<reference evidence="5" key="1">
    <citation type="journal article" date="2019" name="Int. J. Syst. Evol. Microbiol.">
        <title>The Global Catalogue of Microorganisms (GCM) 10K type strain sequencing project: providing services to taxonomists for standard genome sequencing and annotation.</title>
        <authorList>
            <consortium name="The Broad Institute Genomics Platform"/>
            <consortium name="The Broad Institute Genome Sequencing Center for Infectious Disease"/>
            <person name="Wu L."/>
            <person name="Ma J."/>
        </authorList>
    </citation>
    <scope>NUCLEOTIDE SEQUENCE [LARGE SCALE GENOMIC DNA]</scope>
    <source>
        <strain evidence="5">CECT 7649</strain>
    </source>
</reference>
<dbReference type="PANTHER" id="PTHR11122:SF13">
    <property type="entry name" value="GLUCOSE-6-PHOSPHATE 1-EPIMERASE"/>
    <property type="match status" value="1"/>
</dbReference>
<dbReference type="RefSeq" id="WP_379753560.1">
    <property type="nucleotide sequence ID" value="NZ_JBHSYB010000008.1"/>
</dbReference>